<sequence>MADSHDVNTEQIASAGDVVLVVGTQTEVKLLISSTVLSSASKVFAALLGPAFREGQGLASASQPKQTTLREDEPQAMSDMCNFLHGRAVVGFLEVAPSARILSIAIAADKYACVDAQRSYSRAILSAHLRVFNHESMLVSGELMLAAYLLDSSEAFSEATSRLISGTTSEYSELLNQRLGLPYSRECTLQLGV</sequence>
<evidence type="ECO:0000313" key="2">
    <source>
        <dbReference type="Proteomes" id="UP001281147"/>
    </source>
</evidence>
<comment type="caution">
    <text evidence="1">The sequence shown here is derived from an EMBL/GenBank/DDBJ whole genome shotgun (WGS) entry which is preliminary data.</text>
</comment>
<dbReference type="Proteomes" id="UP001281147">
    <property type="component" value="Unassembled WGS sequence"/>
</dbReference>
<accession>A0ACC3MI78</accession>
<evidence type="ECO:0000313" key="1">
    <source>
        <dbReference type="EMBL" id="KAK3696164.1"/>
    </source>
</evidence>
<dbReference type="EMBL" id="JAUTXU010000245">
    <property type="protein sequence ID" value="KAK3696164.1"/>
    <property type="molecule type" value="Genomic_DNA"/>
</dbReference>
<name>A0ACC3MI78_9PEZI</name>
<keyword evidence="2" id="KW-1185">Reference proteome</keyword>
<protein>
    <submittedName>
        <fullName evidence="1">Uncharacterized protein</fullName>
    </submittedName>
</protein>
<organism evidence="1 2">
    <name type="scientific">Vermiconidia calcicola</name>
    <dbReference type="NCBI Taxonomy" id="1690605"/>
    <lineage>
        <taxon>Eukaryota</taxon>
        <taxon>Fungi</taxon>
        <taxon>Dikarya</taxon>
        <taxon>Ascomycota</taxon>
        <taxon>Pezizomycotina</taxon>
        <taxon>Dothideomycetes</taxon>
        <taxon>Dothideomycetidae</taxon>
        <taxon>Mycosphaerellales</taxon>
        <taxon>Extremaceae</taxon>
        <taxon>Vermiconidia</taxon>
    </lineage>
</organism>
<gene>
    <name evidence="1" type="ORF">LTR37_018066</name>
</gene>
<proteinExistence type="predicted"/>
<reference evidence="1" key="1">
    <citation type="submission" date="2023-07" db="EMBL/GenBank/DDBJ databases">
        <title>Black Yeasts Isolated from many extreme environments.</title>
        <authorList>
            <person name="Coleine C."/>
            <person name="Stajich J.E."/>
            <person name="Selbmann L."/>
        </authorList>
    </citation>
    <scope>NUCLEOTIDE SEQUENCE</scope>
    <source>
        <strain evidence="1">CCFEE 5714</strain>
    </source>
</reference>